<dbReference type="RefSeq" id="WP_120514692.1">
    <property type="nucleotide sequence ID" value="NZ_QXZY01000002.1"/>
</dbReference>
<evidence type="ECO:0000313" key="1">
    <source>
        <dbReference type="EMBL" id="RPD41753.1"/>
    </source>
</evidence>
<accession>A0A3N4N2A1</accession>
<sequence>MKFFPLSLLIALLLTTGCKKEKNVPHGLMIAVEGTLTSVSTGKPLEGIYIAISGSMNGEFNNSVMYDNDGAVTDRNGYFYIKFKSKGDARYYYTHISSPDGMEEKVFNGTAVRLDSRKFNSIQLTAELKKVLKLHLQVLQNPLDSILVRTSPFRNPFVMRGRQADTTIYTRFEHQSSIPFYILANDRAAGKQRMYGEVINYPQGDTLDHTITINNTADLPFR</sequence>
<dbReference type="PROSITE" id="PS51257">
    <property type="entry name" value="PROKAR_LIPOPROTEIN"/>
    <property type="match status" value="1"/>
</dbReference>
<proteinExistence type="predicted"/>
<gene>
    <name evidence="1" type="ORF">EG028_06180</name>
</gene>
<dbReference type="Proteomes" id="UP000279089">
    <property type="component" value="Unassembled WGS sequence"/>
</dbReference>
<comment type="caution">
    <text evidence="1">The sequence shown here is derived from an EMBL/GenBank/DDBJ whole genome shotgun (WGS) entry which is preliminary data.</text>
</comment>
<protein>
    <recommendedName>
        <fullName evidence="3">Carboxypeptidase regulatory-like domain-containing protein</fullName>
    </recommendedName>
</protein>
<keyword evidence="2" id="KW-1185">Reference proteome</keyword>
<evidence type="ECO:0000313" key="2">
    <source>
        <dbReference type="Proteomes" id="UP000279089"/>
    </source>
</evidence>
<organism evidence="1 2">
    <name type="scientific">Chitinophaga barathri</name>
    <dbReference type="NCBI Taxonomy" id="1647451"/>
    <lineage>
        <taxon>Bacteria</taxon>
        <taxon>Pseudomonadati</taxon>
        <taxon>Bacteroidota</taxon>
        <taxon>Chitinophagia</taxon>
        <taxon>Chitinophagales</taxon>
        <taxon>Chitinophagaceae</taxon>
        <taxon>Chitinophaga</taxon>
    </lineage>
</organism>
<evidence type="ECO:0008006" key="3">
    <source>
        <dbReference type="Google" id="ProtNLM"/>
    </source>
</evidence>
<dbReference type="AlphaFoldDB" id="A0A3N4N2A1"/>
<reference evidence="2" key="1">
    <citation type="submission" date="2018-11" db="EMBL/GenBank/DDBJ databases">
        <title>Chitinophaga lutea sp.nov., isolate from arsenic contaminated soil.</title>
        <authorList>
            <person name="Zong Y."/>
        </authorList>
    </citation>
    <scope>NUCLEOTIDE SEQUENCE [LARGE SCALE GENOMIC DNA]</scope>
    <source>
        <strain evidence="2">YLT18</strain>
    </source>
</reference>
<dbReference type="EMBL" id="RMBX01000003">
    <property type="protein sequence ID" value="RPD41753.1"/>
    <property type="molecule type" value="Genomic_DNA"/>
</dbReference>
<name>A0A3N4N2A1_9BACT</name>